<gene>
    <name evidence="2" type="primary">48</name>
    <name evidence="2" type="ORF">SEA_JUMBO_48</name>
</gene>
<accession>A0A1B3B0U5</accession>
<dbReference type="Proteomes" id="UP000203357">
    <property type="component" value="Segment"/>
</dbReference>
<evidence type="ECO:0000313" key="2">
    <source>
        <dbReference type="EMBL" id="AOE44558.1"/>
    </source>
</evidence>
<feature type="compositionally biased region" description="Polar residues" evidence="1">
    <location>
        <begin position="68"/>
        <end position="84"/>
    </location>
</feature>
<dbReference type="GeneID" id="29067940"/>
<name>A0A1B3B0U5_9CAUD</name>
<organism evidence="2 3">
    <name type="scientific">Gordonia phage Jumbo</name>
    <dbReference type="NCBI Taxonomy" id="1887650"/>
    <lineage>
        <taxon>Viruses</taxon>
        <taxon>Duplodnaviria</taxon>
        <taxon>Heunggongvirae</taxon>
        <taxon>Uroviricota</taxon>
        <taxon>Caudoviricetes</taxon>
        <taxon>Gorjumvirus</taxon>
        <taxon>Gorjumvirus jumbo</taxon>
    </lineage>
</organism>
<dbReference type="KEGG" id="vg:29067940"/>
<evidence type="ECO:0000256" key="1">
    <source>
        <dbReference type="SAM" id="MobiDB-lite"/>
    </source>
</evidence>
<keyword evidence="3" id="KW-1185">Reference proteome</keyword>
<dbReference type="EMBL" id="KX557281">
    <property type="protein sequence ID" value="AOE44558.1"/>
    <property type="molecule type" value="Genomic_DNA"/>
</dbReference>
<protein>
    <submittedName>
        <fullName evidence="2">Uncharacterized protein</fullName>
    </submittedName>
</protein>
<feature type="region of interest" description="Disordered" evidence="1">
    <location>
        <begin position="1"/>
        <end position="98"/>
    </location>
</feature>
<feature type="compositionally biased region" description="Pro residues" evidence="1">
    <location>
        <begin position="88"/>
        <end position="98"/>
    </location>
</feature>
<feature type="compositionally biased region" description="Basic and acidic residues" evidence="1">
    <location>
        <begin position="23"/>
        <end position="39"/>
    </location>
</feature>
<proteinExistence type="predicted"/>
<evidence type="ECO:0000313" key="3">
    <source>
        <dbReference type="Proteomes" id="UP000203357"/>
    </source>
</evidence>
<feature type="compositionally biased region" description="Polar residues" evidence="1">
    <location>
        <begin position="1"/>
        <end position="13"/>
    </location>
</feature>
<reference evidence="3" key="1">
    <citation type="submission" date="2016-07" db="EMBL/GenBank/DDBJ databases">
        <authorList>
            <person name="Florea S."/>
            <person name="Webb J.S."/>
            <person name="Jaromczyk J."/>
            <person name="Schardl C.L."/>
        </authorList>
    </citation>
    <scope>NUCLEOTIDE SEQUENCE [LARGE SCALE GENOMIC DNA]</scope>
</reference>
<dbReference type="RefSeq" id="YP_009291013.1">
    <property type="nucleotide sequence ID" value="NC_031109.1"/>
</dbReference>
<sequence>MVNRATPQANTKRVMNPVSFIGDEDKSREIKDSGLKDFTPRNGTTEDEAPKDSSVPESANESPDEPKQSPSPERNSELSESTGGVPSPLSPPISPPAE</sequence>